<dbReference type="GO" id="GO:0042578">
    <property type="term" value="F:phosphoric ester hydrolase activity"/>
    <property type="evidence" value="ECO:0007669"/>
    <property type="project" value="UniProtKB-ARBA"/>
</dbReference>
<dbReference type="InterPro" id="IPR017850">
    <property type="entry name" value="Alkaline_phosphatase_core_sf"/>
</dbReference>
<accession>A0A6J6TD78</accession>
<evidence type="ECO:0000313" key="4">
    <source>
        <dbReference type="EMBL" id="CAB4744219.1"/>
    </source>
</evidence>
<dbReference type="Pfam" id="PF04185">
    <property type="entry name" value="Phosphoesterase"/>
    <property type="match status" value="1"/>
</dbReference>
<keyword evidence="2" id="KW-0175">Coiled coil</keyword>
<dbReference type="PANTHER" id="PTHR31956:SF1">
    <property type="entry name" value="NON-SPECIFIC PHOSPHOLIPASE C1"/>
    <property type="match status" value="1"/>
</dbReference>
<dbReference type="InterPro" id="IPR007312">
    <property type="entry name" value="Phosphoesterase"/>
</dbReference>
<proteinExistence type="predicted"/>
<reference evidence="4" key="1">
    <citation type="submission" date="2020-05" db="EMBL/GenBank/DDBJ databases">
        <authorList>
            <person name="Chiriac C."/>
            <person name="Salcher M."/>
            <person name="Ghai R."/>
            <person name="Kavagutti S V."/>
        </authorList>
    </citation>
    <scope>NUCLEOTIDE SEQUENCE</scope>
</reference>
<dbReference type="PANTHER" id="PTHR31956">
    <property type="entry name" value="NON-SPECIFIC PHOSPHOLIPASE C4-RELATED"/>
    <property type="match status" value="1"/>
</dbReference>
<evidence type="ECO:0000256" key="1">
    <source>
        <dbReference type="ARBA" id="ARBA00022801"/>
    </source>
</evidence>
<evidence type="ECO:0000256" key="3">
    <source>
        <dbReference type="SAM" id="MobiDB-lite"/>
    </source>
</evidence>
<gene>
    <name evidence="4" type="ORF">UFOPK2809_00534</name>
</gene>
<protein>
    <submittedName>
        <fullName evidence="4">Unannotated protein</fullName>
    </submittedName>
</protein>
<keyword evidence="1" id="KW-0378">Hydrolase</keyword>
<feature type="region of interest" description="Disordered" evidence="3">
    <location>
        <begin position="55"/>
        <end position="83"/>
    </location>
</feature>
<evidence type="ECO:0000256" key="2">
    <source>
        <dbReference type="SAM" id="Coils"/>
    </source>
</evidence>
<organism evidence="4">
    <name type="scientific">freshwater metagenome</name>
    <dbReference type="NCBI Taxonomy" id="449393"/>
    <lineage>
        <taxon>unclassified sequences</taxon>
        <taxon>metagenomes</taxon>
        <taxon>ecological metagenomes</taxon>
    </lineage>
</organism>
<dbReference type="GO" id="GO:0009395">
    <property type="term" value="P:phospholipid catabolic process"/>
    <property type="evidence" value="ECO:0007669"/>
    <property type="project" value="TreeGrafter"/>
</dbReference>
<dbReference type="Gene3D" id="3.40.720.10">
    <property type="entry name" value="Alkaline Phosphatase, subunit A"/>
    <property type="match status" value="2"/>
</dbReference>
<name>A0A6J6TD78_9ZZZZ</name>
<dbReference type="AlphaFoldDB" id="A0A6J6TD78"/>
<feature type="coiled-coil region" evidence="2">
    <location>
        <begin position="525"/>
        <end position="552"/>
    </location>
</feature>
<dbReference type="EMBL" id="CAEZZA010000055">
    <property type="protein sequence ID" value="CAB4744219.1"/>
    <property type="molecule type" value="Genomic_DNA"/>
</dbReference>
<sequence>MTNYTNANAMDHVVLVLFENRSLDNMLGHLYGPADGKTFEGVVGKDLSNPVPAWAENQPPDGSGVVKYHPATDMDSPNPDSGEEYFHTNVQLFNTLDEHNRGKMGGDVTAPWNAPAPHTKPTMDGFVTDYISAFIPQMDRQPTFEEYSQIMTGYLPEDIPVLAGLARDFGVFDHWYSEVPSQTFMNRSFWTAATSSNITINHPVSNFINYNTAETIFDRLEAHGKTWKVYVMEPCPVSFAGLIHLPRLKDKFATNFAPFSQFEKDAKEGTLPNFSFIEPNLFAGHGDYHPAADRAMVPGDVVIPFDPPSSILAGELFLNRLFTAYRSMKSETGANIYNTTLFIGWDEPGGTYDHVAPGDVPPPDPNAGPGQCDFAFDRSGYRVPAVIVSPWVESGSVYNDEHRHTSMIATLRKLWDLGDPLTDRDAIAKPFDYVFTRETPREPKEWASINTRPAPAYHVNWEYTNHSLSALGKAATPGIIAQLKAHGVELPAGVDSPDFALTPQVAWSLVELASYHLFPTLAPSKKTVDSLKKQLKEQVDQAAQKAAETSSAKVVVGAGVGGSS</sequence>